<dbReference type="FunFam" id="1.10.418.10:FF:000006">
    <property type="entry name" value="Filamin-B isoform A"/>
    <property type="match status" value="1"/>
</dbReference>
<dbReference type="Gene3D" id="2.60.40.10">
    <property type="entry name" value="Immunoglobulins"/>
    <property type="match status" value="1"/>
</dbReference>
<name>A0A1D1UC49_RAMVA</name>
<feature type="repeat" description="Filamin" evidence="4">
    <location>
        <begin position="413"/>
        <end position="507"/>
    </location>
</feature>
<protein>
    <recommendedName>
        <fullName evidence="6">Calponin-homology (CH) domain-containing protein</fullName>
    </recommendedName>
</protein>
<comment type="similarity">
    <text evidence="1">Belongs to the filamin family.</text>
</comment>
<feature type="region of interest" description="Disordered" evidence="5">
    <location>
        <begin position="325"/>
        <end position="374"/>
    </location>
</feature>
<gene>
    <name evidence="7" type="primary">RvY_00008-1</name>
    <name evidence="7" type="synonym">RvY_00008.1</name>
    <name evidence="7" type="ORF">RvY_00008</name>
</gene>
<feature type="compositionally biased region" description="Low complexity" evidence="5">
    <location>
        <begin position="337"/>
        <end position="358"/>
    </location>
</feature>
<dbReference type="OrthoDB" id="18740at2759"/>
<dbReference type="GO" id="GO:0051015">
    <property type="term" value="F:actin filament binding"/>
    <property type="evidence" value="ECO:0007669"/>
    <property type="project" value="InterPro"/>
</dbReference>
<dbReference type="Proteomes" id="UP000186922">
    <property type="component" value="Unassembled WGS sequence"/>
</dbReference>
<feature type="domain" description="Calponin-homology (CH)" evidence="6">
    <location>
        <begin position="86"/>
        <end position="194"/>
    </location>
</feature>
<feature type="compositionally biased region" description="Polar residues" evidence="5">
    <location>
        <begin position="325"/>
        <end position="336"/>
    </location>
</feature>
<dbReference type="EMBL" id="BDGG01000001">
    <property type="protein sequence ID" value="GAU87111.1"/>
    <property type="molecule type" value="Genomic_DNA"/>
</dbReference>
<keyword evidence="3" id="KW-0009">Actin-binding</keyword>
<dbReference type="AlphaFoldDB" id="A0A1D1UC49"/>
<evidence type="ECO:0000256" key="5">
    <source>
        <dbReference type="SAM" id="MobiDB-lite"/>
    </source>
</evidence>
<evidence type="ECO:0000256" key="3">
    <source>
        <dbReference type="ARBA" id="ARBA00023203"/>
    </source>
</evidence>
<sequence length="512" mass="56679">MNPALLDLLLLSPTFSPTFLFERGAMQYSSQSSGAKEEGSAVLAELDRPRERRVPGEDSGDRWGISGEEQVSHMEKDLRDDAPWKRIQQATFTRWVNQQMKTPDKIGYAVHDLSKDLSDGLRLICLIECLSGKKLPRHTTSPVFRSQKLENVSVALNFLENEGIKLVSIDSTDIVDGRLKLILGLIWALILHYSISNARWSDEEEQLVEEKVTPKQRLLSWFANKLPVPVRNFTSDWNDGRACGALDNAMAPGLCPDWETWDSRDALRNATEAMSLAEKWLGVTQLIRPEDMIDPDIDEQSMMTYLSQFPVAKLKEGAPLWKNSAGNEESFSENARSSGSSVTSSTTTSPTSKATGSSQVTETQEVSEDGTTIITRRETRVSKVVSMSSVIESGDMLLQRGSHSQDVRSAISASRSDASKVTVEGNGLHRAHVNKAASINVVADSAGYNMLLVGIYGKFLHSHEVQTKHMGHANYQVTYVLKQEGEYLLSIKYGDVHIPGSPFVINCISQSN</sequence>
<feature type="compositionally biased region" description="Basic and acidic residues" evidence="5">
    <location>
        <begin position="35"/>
        <end position="61"/>
    </location>
</feature>
<dbReference type="Pfam" id="PF00307">
    <property type="entry name" value="CH"/>
    <property type="match status" value="2"/>
</dbReference>
<dbReference type="SUPFAM" id="SSF47576">
    <property type="entry name" value="Calponin-homology domain, CH-domain"/>
    <property type="match status" value="1"/>
</dbReference>
<proteinExistence type="inferred from homology"/>
<dbReference type="InterPro" id="IPR001715">
    <property type="entry name" value="CH_dom"/>
</dbReference>
<dbReference type="SMART" id="SM00033">
    <property type="entry name" value="CH"/>
    <property type="match status" value="2"/>
</dbReference>
<comment type="caution">
    <text evidence="7">The sequence shown here is derived from an EMBL/GenBank/DDBJ whole genome shotgun (WGS) entry which is preliminary data.</text>
</comment>
<evidence type="ECO:0000313" key="8">
    <source>
        <dbReference type="Proteomes" id="UP000186922"/>
    </source>
</evidence>
<evidence type="ECO:0000313" key="7">
    <source>
        <dbReference type="EMBL" id="GAU87111.1"/>
    </source>
</evidence>
<dbReference type="InterPro" id="IPR036872">
    <property type="entry name" value="CH_dom_sf"/>
</dbReference>
<dbReference type="InterPro" id="IPR044801">
    <property type="entry name" value="Filamin"/>
</dbReference>
<dbReference type="PROSITE" id="PS00019">
    <property type="entry name" value="ACTININ_1"/>
    <property type="match status" value="1"/>
</dbReference>
<dbReference type="GO" id="GO:0030036">
    <property type="term" value="P:actin cytoskeleton organization"/>
    <property type="evidence" value="ECO:0007669"/>
    <property type="project" value="InterPro"/>
</dbReference>
<dbReference type="PANTHER" id="PTHR38537:SF8">
    <property type="entry name" value="FILAMIN-A"/>
    <property type="match status" value="1"/>
</dbReference>
<feature type="domain" description="Calponin-homology (CH)" evidence="6">
    <location>
        <begin position="212"/>
        <end position="314"/>
    </location>
</feature>
<feature type="region of interest" description="Disordered" evidence="5">
    <location>
        <begin position="30"/>
        <end position="65"/>
    </location>
</feature>
<dbReference type="InterPro" id="IPR013783">
    <property type="entry name" value="Ig-like_fold"/>
</dbReference>
<dbReference type="Gene3D" id="1.10.418.10">
    <property type="entry name" value="Calponin-like domain"/>
    <property type="match status" value="2"/>
</dbReference>
<organism evidence="7 8">
    <name type="scientific">Ramazzottius varieornatus</name>
    <name type="common">Water bear</name>
    <name type="synonym">Tardigrade</name>
    <dbReference type="NCBI Taxonomy" id="947166"/>
    <lineage>
        <taxon>Eukaryota</taxon>
        <taxon>Metazoa</taxon>
        <taxon>Ecdysozoa</taxon>
        <taxon>Tardigrada</taxon>
        <taxon>Eutardigrada</taxon>
        <taxon>Parachela</taxon>
        <taxon>Hypsibioidea</taxon>
        <taxon>Ramazzottiidae</taxon>
        <taxon>Ramazzottius</taxon>
    </lineage>
</organism>
<dbReference type="InterPro" id="IPR017868">
    <property type="entry name" value="Filamin/ABP280_repeat-like"/>
</dbReference>
<dbReference type="FunFam" id="2.60.40.10:FF:000096">
    <property type="entry name" value="filamin-C isoform X2"/>
    <property type="match status" value="1"/>
</dbReference>
<dbReference type="CDD" id="cd21230">
    <property type="entry name" value="CH_FLN_rpt2"/>
    <property type="match status" value="1"/>
</dbReference>
<dbReference type="PROSITE" id="PS50021">
    <property type="entry name" value="CH"/>
    <property type="match status" value="2"/>
</dbReference>
<dbReference type="InterPro" id="IPR014756">
    <property type="entry name" value="Ig_E-set"/>
</dbReference>
<dbReference type="PROSITE" id="PS00020">
    <property type="entry name" value="ACTININ_2"/>
    <property type="match status" value="1"/>
</dbReference>
<dbReference type="InterPro" id="IPR001298">
    <property type="entry name" value="Filamin/ABP280_rpt"/>
</dbReference>
<dbReference type="Pfam" id="PF00630">
    <property type="entry name" value="Filamin"/>
    <property type="match status" value="1"/>
</dbReference>
<evidence type="ECO:0000259" key="6">
    <source>
        <dbReference type="PROSITE" id="PS50021"/>
    </source>
</evidence>
<reference evidence="7 8" key="1">
    <citation type="journal article" date="2016" name="Nat. Commun.">
        <title>Extremotolerant tardigrade genome and improved radiotolerance of human cultured cells by tardigrade-unique protein.</title>
        <authorList>
            <person name="Hashimoto T."/>
            <person name="Horikawa D.D."/>
            <person name="Saito Y."/>
            <person name="Kuwahara H."/>
            <person name="Kozuka-Hata H."/>
            <person name="Shin-I T."/>
            <person name="Minakuchi Y."/>
            <person name="Ohishi K."/>
            <person name="Motoyama A."/>
            <person name="Aizu T."/>
            <person name="Enomoto A."/>
            <person name="Kondo K."/>
            <person name="Tanaka S."/>
            <person name="Hara Y."/>
            <person name="Koshikawa S."/>
            <person name="Sagara H."/>
            <person name="Miura T."/>
            <person name="Yokobori S."/>
            <person name="Miyagawa K."/>
            <person name="Suzuki Y."/>
            <person name="Kubo T."/>
            <person name="Oyama M."/>
            <person name="Kohara Y."/>
            <person name="Fujiyama A."/>
            <person name="Arakawa K."/>
            <person name="Katayama T."/>
            <person name="Toyoda A."/>
            <person name="Kunieda T."/>
        </authorList>
    </citation>
    <scope>NUCLEOTIDE SEQUENCE [LARGE SCALE GENOMIC DNA]</scope>
    <source>
        <strain evidence="7 8">YOKOZUNA-1</strain>
    </source>
</reference>
<dbReference type="STRING" id="947166.A0A1D1UC49"/>
<accession>A0A1D1UC49</accession>
<keyword evidence="2" id="KW-0677">Repeat</keyword>
<dbReference type="InterPro" id="IPR001589">
    <property type="entry name" value="Actinin_actin-bd_CS"/>
</dbReference>
<evidence type="ECO:0000256" key="1">
    <source>
        <dbReference type="ARBA" id="ARBA00009238"/>
    </source>
</evidence>
<feature type="compositionally biased region" description="Polar residues" evidence="5">
    <location>
        <begin position="359"/>
        <end position="374"/>
    </location>
</feature>
<dbReference type="PROSITE" id="PS50194">
    <property type="entry name" value="FILAMIN_REPEAT"/>
    <property type="match status" value="1"/>
</dbReference>
<dbReference type="PANTHER" id="PTHR38537">
    <property type="entry name" value="JITTERBUG, ISOFORM N"/>
    <property type="match status" value="1"/>
</dbReference>
<evidence type="ECO:0000256" key="4">
    <source>
        <dbReference type="PROSITE-ProRule" id="PRU00087"/>
    </source>
</evidence>
<keyword evidence="8" id="KW-1185">Reference proteome</keyword>
<dbReference type="SMART" id="SM00557">
    <property type="entry name" value="IG_FLMN"/>
    <property type="match status" value="1"/>
</dbReference>
<dbReference type="SUPFAM" id="SSF81296">
    <property type="entry name" value="E set domains"/>
    <property type="match status" value="1"/>
</dbReference>
<evidence type="ECO:0000256" key="2">
    <source>
        <dbReference type="ARBA" id="ARBA00022737"/>
    </source>
</evidence>